<reference evidence="1" key="2">
    <citation type="submission" date="2022-01" db="EMBL/GenBank/DDBJ databases">
        <authorList>
            <person name="Yamashiro T."/>
            <person name="Shiraishi A."/>
            <person name="Satake H."/>
            <person name="Nakayama K."/>
        </authorList>
    </citation>
    <scope>NUCLEOTIDE SEQUENCE</scope>
</reference>
<proteinExistence type="predicted"/>
<accession>A0ABQ4WEM7</accession>
<sequence>MYHSFGSDEEGDHVRILQSCNGLLMYTGSEWPGFFSCGVFRLAFDPRKSIHYKVVLAECPIGDTWIHIYSLETGNWSFCRDRLNIEDNDHPIMTTLDIPHGLHMGRKNLESFGVHSNDPMLLLMEIPHMLHLEGKFFESCGCLLLVCRDDIGSNDFTIYEIMKGSSVWLIRYLINIEQLMHPLPEGWSMWGTSVWIFDLEKQ</sequence>
<reference evidence="1" key="1">
    <citation type="journal article" date="2022" name="Int. J. Mol. Sci.">
        <title>Draft Genome of Tanacetum Coccineum: Genomic Comparison of Closely Related Tanacetum-Family Plants.</title>
        <authorList>
            <person name="Yamashiro T."/>
            <person name="Shiraishi A."/>
            <person name="Nakayama K."/>
            <person name="Satake H."/>
        </authorList>
    </citation>
    <scope>NUCLEOTIDE SEQUENCE</scope>
</reference>
<dbReference type="Proteomes" id="UP001151760">
    <property type="component" value="Unassembled WGS sequence"/>
</dbReference>
<gene>
    <name evidence="1" type="ORF">Tco_0624693</name>
</gene>
<protein>
    <recommendedName>
        <fullName evidence="3">F-box protein</fullName>
    </recommendedName>
</protein>
<dbReference type="EMBL" id="BQNB010008577">
    <property type="protein sequence ID" value="GJS51331.1"/>
    <property type="molecule type" value="Genomic_DNA"/>
</dbReference>
<keyword evidence="2" id="KW-1185">Reference proteome</keyword>
<organism evidence="1 2">
    <name type="scientific">Tanacetum coccineum</name>
    <dbReference type="NCBI Taxonomy" id="301880"/>
    <lineage>
        <taxon>Eukaryota</taxon>
        <taxon>Viridiplantae</taxon>
        <taxon>Streptophyta</taxon>
        <taxon>Embryophyta</taxon>
        <taxon>Tracheophyta</taxon>
        <taxon>Spermatophyta</taxon>
        <taxon>Magnoliopsida</taxon>
        <taxon>eudicotyledons</taxon>
        <taxon>Gunneridae</taxon>
        <taxon>Pentapetalae</taxon>
        <taxon>asterids</taxon>
        <taxon>campanulids</taxon>
        <taxon>Asterales</taxon>
        <taxon>Asteraceae</taxon>
        <taxon>Asteroideae</taxon>
        <taxon>Anthemideae</taxon>
        <taxon>Anthemidinae</taxon>
        <taxon>Tanacetum</taxon>
    </lineage>
</organism>
<comment type="caution">
    <text evidence="1">The sequence shown here is derived from an EMBL/GenBank/DDBJ whole genome shotgun (WGS) entry which is preliminary data.</text>
</comment>
<evidence type="ECO:0000313" key="2">
    <source>
        <dbReference type="Proteomes" id="UP001151760"/>
    </source>
</evidence>
<evidence type="ECO:0008006" key="3">
    <source>
        <dbReference type="Google" id="ProtNLM"/>
    </source>
</evidence>
<evidence type="ECO:0000313" key="1">
    <source>
        <dbReference type="EMBL" id="GJS51331.1"/>
    </source>
</evidence>
<name>A0ABQ4WEM7_9ASTR</name>